<feature type="compositionally biased region" description="Basic and acidic residues" evidence="2">
    <location>
        <begin position="74"/>
        <end position="89"/>
    </location>
</feature>
<dbReference type="InterPro" id="IPR001878">
    <property type="entry name" value="Znf_CCHC"/>
</dbReference>
<feature type="domain" description="CCHC-type" evidence="3">
    <location>
        <begin position="99"/>
        <end position="113"/>
    </location>
</feature>
<dbReference type="PANTHER" id="PTHR24559">
    <property type="entry name" value="TRANSPOSON TY3-I GAG-POL POLYPROTEIN"/>
    <property type="match status" value="1"/>
</dbReference>
<evidence type="ECO:0000256" key="1">
    <source>
        <dbReference type="PROSITE-ProRule" id="PRU00047"/>
    </source>
</evidence>
<dbReference type="PROSITE" id="PS50878">
    <property type="entry name" value="RT_POL"/>
    <property type="match status" value="1"/>
</dbReference>
<dbReference type="Proteomes" id="UP001633002">
    <property type="component" value="Unassembled WGS sequence"/>
</dbReference>
<reference evidence="5 6" key="1">
    <citation type="submission" date="2024-09" db="EMBL/GenBank/DDBJ databases">
        <title>Chromosome-scale assembly of Riccia sorocarpa.</title>
        <authorList>
            <person name="Paukszto L."/>
        </authorList>
    </citation>
    <scope>NUCLEOTIDE SEQUENCE [LARGE SCALE GENOMIC DNA]</scope>
    <source>
        <strain evidence="5">LP-2024</strain>
        <tissue evidence="5">Aerial parts of the thallus</tissue>
    </source>
</reference>
<feature type="compositionally biased region" description="Basic and acidic residues" evidence="2">
    <location>
        <begin position="273"/>
        <end position="285"/>
    </location>
</feature>
<feature type="region of interest" description="Disordered" evidence="2">
    <location>
        <begin position="214"/>
        <end position="285"/>
    </location>
</feature>
<dbReference type="InterPro" id="IPR036875">
    <property type="entry name" value="Znf_CCHC_sf"/>
</dbReference>
<dbReference type="InterPro" id="IPR053134">
    <property type="entry name" value="RNA-dir_DNA_polymerase"/>
</dbReference>
<dbReference type="Gene3D" id="3.30.70.270">
    <property type="match status" value="1"/>
</dbReference>
<name>A0ABD3HI52_9MARC</name>
<dbReference type="InterPro" id="IPR043502">
    <property type="entry name" value="DNA/RNA_pol_sf"/>
</dbReference>
<evidence type="ECO:0000259" key="3">
    <source>
        <dbReference type="PROSITE" id="PS50158"/>
    </source>
</evidence>
<keyword evidence="1" id="KW-0863">Zinc-finger</keyword>
<dbReference type="CDD" id="cd01647">
    <property type="entry name" value="RT_LTR"/>
    <property type="match status" value="1"/>
</dbReference>
<organism evidence="5 6">
    <name type="scientific">Riccia sorocarpa</name>
    <dbReference type="NCBI Taxonomy" id="122646"/>
    <lineage>
        <taxon>Eukaryota</taxon>
        <taxon>Viridiplantae</taxon>
        <taxon>Streptophyta</taxon>
        <taxon>Embryophyta</taxon>
        <taxon>Marchantiophyta</taxon>
        <taxon>Marchantiopsida</taxon>
        <taxon>Marchantiidae</taxon>
        <taxon>Marchantiales</taxon>
        <taxon>Ricciaceae</taxon>
        <taxon>Riccia</taxon>
    </lineage>
</organism>
<dbReference type="Gene3D" id="2.40.70.10">
    <property type="entry name" value="Acid Proteases"/>
    <property type="match status" value="1"/>
</dbReference>
<dbReference type="PROSITE" id="PS50158">
    <property type="entry name" value="ZF_CCHC"/>
    <property type="match status" value="1"/>
</dbReference>
<dbReference type="EMBL" id="JBJQOH010000004">
    <property type="protein sequence ID" value="KAL3689795.1"/>
    <property type="molecule type" value="Genomic_DNA"/>
</dbReference>
<evidence type="ECO:0008006" key="7">
    <source>
        <dbReference type="Google" id="ProtNLM"/>
    </source>
</evidence>
<evidence type="ECO:0000259" key="4">
    <source>
        <dbReference type="PROSITE" id="PS50878"/>
    </source>
</evidence>
<dbReference type="CDD" id="cd00303">
    <property type="entry name" value="retropepsin_like"/>
    <property type="match status" value="1"/>
</dbReference>
<comment type="caution">
    <text evidence="5">The sequence shown here is derived from an EMBL/GenBank/DDBJ whole genome shotgun (WGS) entry which is preliminary data.</text>
</comment>
<gene>
    <name evidence="5" type="ORF">R1sor_016104</name>
</gene>
<keyword evidence="1" id="KW-0862">Zinc</keyword>
<dbReference type="GO" id="GO:0008270">
    <property type="term" value="F:zinc ion binding"/>
    <property type="evidence" value="ECO:0007669"/>
    <property type="project" value="UniProtKB-KW"/>
</dbReference>
<dbReference type="Gene3D" id="4.10.60.10">
    <property type="entry name" value="Zinc finger, CCHC-type"/>
    <property type="match status" value="1"/>
</dbReference>
<evidence type="ECO:0000313" key="6">
    <source>
        <dbReference type="Proteomes" id="UP001633002"/>
    </source>
</evidence>
<dbReference type="InterPro" id="IPR043128">
    <property type="entry name" value="Rev_trsase/Diguanyl_cyclase"/>
</dbReference>
<accession>A0ABD3HI52</accession>
<dbReference type="InterPro" id="IPR000477">
    <property type="entry name" value="RT_dom"/>
</dbReference>
<evidence type="ECO:0000256" key="2">
    <source>
        <dbReference type="SAM" id="MobiDB-lite"/>
    </source>
</evidence>
<protein>
    <recommendedName>
        <fullName evidence="7">Reverse transcriptase domain-containing protein</fullName>
    </recommendedName>
</protein>
<sequence length="756" mass="86505">MEEKLCDRWKKALTSIGREKAQQVPTAPIRYCHICNVNSHDTRVCYYNTKNGQNNNRNVPVKAMDQIEGPSNRNDNRRNYPSRQNREGRPQSSNNSFECYYCYEKGHIKKSCPFFEKHSDERRKRQLGDAGSNAMYLEIKPNASVSVLTREMRKKFVDTAPEVPEITPDEELPLERRWEEEDRVTRETIDHIQELQKTDEADDIDVGEEEYYEFPYPGPDVPDVASTGPDEPDVTSGIPNDETVRDNGWNRNRRRREEEPPASGKRVRFSTAKSEEVSRENTEDLTKKLTERLLQQKSDITIQELFELASYCKELMVKRLIGAPEQKREEENPTVTVSNVSPWIDTGPVVQVQIKGMTLPNILVDGGSGANVISAQLYSKLKGLQLLPAPFNLKMADQRRVLPLGVIKELPIRIGDMSFQIDAVVLLVSASGEQVPMILGRHWLRKNKIRQEWDANKDYMELKWRGENRGIKTKPVNLPNKAALQPVEVCLLNWEEGLSDEEEAMLQWALPTLWTIAEIQVEPIQLTGGSGKEEAPKKQVLFKEDNTLPLKKGLEYPKTKSWKRTVVELEDTNSADRWLRALPAKEVVKGRVHSYTLAPEGSYEEINIGTKEEPRLLKIVKEYDWLSPIVIVPKKNGTLRVCVDYRKLNEHTVKDPYPLPFIDDILDKVAGKEAYTFMDGFNGYNQVSIAAEDQNKAAFITPWGAYAYSRMPFGLSGAPTTFQRLVIETFSEYIGDFMEAFLDDFTVYGPDKKHLE</sequence>
<dbReference type="SUPFAM" id="SSF57756">
    <property type="entry name" value="Retrovirus zinc finger-like domains"/>
    <property type="match status" value="1"/>
</dbReference>
<feature type="region of interest" description="Disordered" evidence="2">
    <location>
        <begin position="64"/>
        <end position="93"/>
    </location>
</feature>
<dbReference type="Pfam" id="PF00078">
    <property type="entry name" value="RVT_1"/>
    <property type="match status" value="1"/>
</dbReference>
<dbReference type="AlphaFoldDB" id="A0ABD3HI52"/>
<keyword evidence="1" id="KW-0479">Metal-binding</keyword>
<evidence type="ECO:0000313" key="5">
    <source>
        <dbReference type="EMBL" id="KAL3689795.1"/>
    </source>
</evidence>
<dbReference type="SUPFAM" id="SSF56672">
    <property type="entry name" value="DNA/RNA polymerases"/>
    <property type="match status" value="1"/>
</dbReference>
<dbReference type="InterPro" id="IPR021109">
    <property type="entry name" value="Peptidase_aspartic_dom_sf"/>
</dbReference>
<dbReference type="PANTHER" id="PTHR24559:SF444">
    <property type="entry name" value="REVERSE TRANSCRIPTASE DOMAIN-CONTAINING PROTEIN"/>
    <property type="match status" value="1"/>
</dbReference>
<proteinExistence type="predicted"/>
<feature type="domain" description="Reverse transcriptase" evidence="4">
    <location>
        <begin position="613"/>
        <end position="756"/>
    </location>
</feature>
<keyword evidence="6" id="KW-1185">Reference proteome</keyword>